<feature type="chain" id="PRO_5040486766" evidence="1">
    <location>
        <begin position="19"/>
        <end position="639"/>
    </location>
</feature>
<dbReference type="AlphaFoldDB" id="A0A9N9MZH5"/>
<dbReference type="Proteomes" id="UP001152799">
    <property type="component" value="Chromosome 9"/>
</dbReference>
<dbReference type="Pfam" id="PF16061">
    <property type="entry name" value="DUF4803"/>
    <property type="match status" value="1"/>
</dbReference>
<dbReference type="InterPro" id="IPR032062">
    <property type="entry name" value="DUF4803"/>
</dbReference>
<evidence type="ECO:0000313" key="2">
    <source>
        <dbReference type="EMBL" id="CAG9773547.1"/>
    </source>
</evidence>
<organism evidence="2 3">
    <name type="scientific">Ceutorhynchus assimilis</name>
    <name type="common">cabbage seed weevil</name>
    <dbReference type="NCBI Taxonomy" id="467358"/>
    <lineage>
        <taxon>Eukaryota</taxon>
        <taxon>Metazoa</taxon>
        <taxon>Ecdysozoa</taxon>
        <taxon>Arthropoda</taxon>
        <taxon>Hexapoda</taxon>
        <taxon>Insecta</taxon>
        <taxon>Pterygota</taxon>
        <taxon>Neoptera</taxon>
        <taxon>Endopterygota</taxon>
        <taxon>Coleoptera</taxon>
        <taxon>Polyphaga</taxon>
        <taxon>Cucujiformia</taxon>
        <taxon>Curculionidae</taxon>
        <taxon>Ceutorhynchinae</taxon>
        <taxon>Ceutorhynchus</taxon>
    </lineage>
</organism>
<dbReference type="PANTHER" id="PTHR47890:SF1">
    <property type="entry name" value="LD24308P"/>
    <property type="match status" value="1"/>
</dbReference>
<proteinExistence type="predicted"/>
<protein>
    <submittedName>
        <fullName evidence="2">Uncharacterized protein</fullName>
    </submittedName>
</protein>
<sequence>MIISRLLGGFCVICFCVGDQRLLIDQLRWDFLELENEVWNFSSNGLLYKSQEAAEAYLSKKFQDFDRKLMQMPQDLLYGSKAMRMIPNFLFFYSELKMIETLYQKFKDYQQQVIAGSTDRVSLEDIIYDITNNKSGAEKTVDRAYELAYKDYDGIEKELDRMLQENYWCKNKQQSPQQLIYNLYNLFALAELKAYILQQFSHLGNRLWDKGDFVDKSIASRKKYESRVTERMKSLSTSIRRMREVWRCDPEVFVKGKNYDQFTRLLQGHIENEVDMSSKRTCRQTCSAYSLTKSYGCYDDHSEFCRRVERCNGNIIGCFFVESHASICVSPDRNRRYDFIRYNSGKTFGNGKGKSCSNRRTVNSWTRWFVRCHYCMCLCDEQGPLSDRYINLRPVLADIKNNRVVTGVRLIKNNRIVHLQIQEGKLLPYGYINESTVHWVNVDNYKLTDAGVRNKEDFFTMSYGERSMALDDIQVKEENHIVTGVRFEFIKNKIHFEIYVSPFDWHTGRVSHNNGYYIYESNPNGRKKIDIDNPDIPTNTKEQSWINHLGIDSYVEFTNSAFGKDAAQSTVPFIDIQEVVNKPAVPLMGAGIYYKGNRGYGGFIAPRIQTYDFGKHVSSKLPNMGDRHDVAEEKDVELN</sequence>
<gene>
    <name evidence="2" type="ORF">CEUTPL_LOCUS13937</name>
</gene>
<dbReference type="EMBL" id="OU892285">
    <property type="protein sequence ID" value="CAG9773547.1"/>
    <property type="molecule type" value="Genomic_DNA"/>
</dbReference>
<name>A0A9N9MZH5_9CUCU</name>
<keyword evidence="1" id="KW-0732">Signal</keyword>
<keyword evidence="3" id="KW-1185">Reference proteome</keyword>
<dbReference type="OrthoDB" id="6366357at2759"/>
<evidence type="ECO:0000313" key="3">
    <source>
        <dbReference type="Proteomes" id="UP001152799"/>
    </source>
</evidence>
<dbReference type="PANTHER" id="PTHR47890">
    <property type="entry name" value="LD24308P"/>
    <property type="match status" value="1"/>
</dbReference>
<evidence type="ECO:0000256" key="1">
    <source>
        <dbReference type="SAM" id="SignalP"/>
    </source>
</evidence>
<reference evidence="2" key="1">
    <citation type="submission" date="2022-01" db="EMBL/GenBank/DDBJ databases">
        <authorList>
            <person name="King R."/>
        </authorList>
    </citation>
    <scope>NUCLEOTIDE SEQUENCE</scope>
</reference>
<feature type="signal peptide" evidence="1">
    <location>
        <begin position="1"/>
        <end position="18"/>
    </location>
</feature>
<accession>A0A9N9MZH5</accession>